<feature type="region of interest" description="Disordered" evidence="2">
    <location>
        <begin position="1"/>
        <end position="67"/>
    </location>
</feature>
<dbReference type="Pfam" id="PF13489">
    <property type="entry name" value="Methyltransf_23"/>
    <property type="match status" value="1"/>
</dbReference>
<dbReference type="EMBL" id="PXOF01000162">
    <property type="protein sequence ID" value="RGP61614.1"/>
    <property type="molecule type" value="Genomic_DNA"/>
</dbReference>
<evidence type="ECO:0000313" key="4">
    <source>
        <dbReference type="Proteomes" id="UP000266152"/>
    </source>
</evidence>
<dbReference type="InterPro" id="IPR029063">
    <property type="entry name" value="SAM-dependent_MTases_sf"/>
</dbReference>
<sequence length="369" mass="41230">MAATAEAERPDLDETSPDLKTTATATATATATTTERHAPTTEESDLQAESEEDFRDDDSAIGDDAASSTASINSSIMNYRTENGRTYHSFRESINYVLPNDSSEQERLDLQHHLFTLTLGGKLYLSPLQDGDKPIGRALDAGTGTGVWAIDFADTHPETQVLGIDLSPIQPNFLPTNLEFQVDDLEDEWTYSYKFDFVFGRMLTGSIGDWPKFFQQSFDSLNPGGWVECQDITFPAGSDDGTLVKGSFIDQWSDLMTEAANNFGRSAISAKLYKQQMIDAGFVNVTEVVYKWPTNRWPADPYYKELGFWCNHNIAGELSGLSMALFTKGLGWNVQEVEVFLAKVRADMKDRRIHAWWPIHVVYGQKPEV</sequence>
<feature type="compositionally biased region" description="Basic and acidic residues" evidence="2">
    <location>
        <begin position="1"/>
        <end position="12"/>
    </location>
</feature>
<dbReference type="Proteomes" id="UP000266152">
    <property type="component" value="Unassembled WGS sequence"/>
</dbReference>
<dbReference type="AlphaFoldDB" id="A0A395RNI3"/>
<dbReference type="PANTHER" id="PTHR43591:SF31">
    <property type="entry name" value="LAEA-LIKE, PUTATIVE (AFU_ORTHOLOGUE AFUA_8G01930)-RELATED"/>
    <property type="match status" value="1"/>
</dbReference>
<protein>
    <recommendedName>
        <fullName evidence="5">Methyltransferase</fullName>
    </recommendedName>
</protein>
<dbReference type="PANTHER" id="PTHR43591">
    <property type="entry name" value="METHYLTRANSFERASE"/>
    <property type="match status" value="1"/>
</dbReference>
<feature type="compositionally biased region" description="Acidic residues" evidence="2">
    <location>
        <begin position="42"/>
        <end position="61"/>
    </location>
</feature>
<comment type="similarity">
    <text evidence="1">Belongs to the methyltransferase superfamily. LaeA methyltransferase family.</text>
</comment>
<gene>
    <name evidence="3" type="ORF">FSPOR_9940</name>
</gene>
<organism evidence="3 4">
    <name type="scientific">Fusarium sporotrichioides</name>
    <dbReference type="NCBI Taxonomy" id="5514"/>
    <lineage>
        <taxon>Eukaryota</taxon>
        <taxon>Fungi</taxon>
        <taxon>Dikarya</taxon>
        <taxon>Ascomycota</taxon>
        <taxon>Pezizomycotina</taxon>
        <taxon>Sordariomycetes</taxon>
        <taxon>Hypocreomycetidae</taxon>
        <taxon>Hypocreales</taxon>
        <taxon>Nectriaceae</taxon>
        <taxon>Fusarium</taxon>
    </lineage>
</organism>
<evidence type="ECO:0000313" key="3">
    <source>
        <dbReference type="EMBL" id="RGP61614.1"/>
    </source>
</evidence>
<evidence type="ECO:0008006" key="5">
    <source>
        <dbReference type="Google" id="ProtNLM"/>
    </source>
</evidence>
<dbReference type="SUPFAM" id="SSF53335">
    <property type="entry name" value="S-adenosyl-L-methionine-dependent methyltransferases"/>
    <property type="match status" value="1"/>
</dbReference>
<reference evidence="3 4" key="1">
    <citation type="journal article" date="2018" name="PLoS Pathog.">
        <title>Evolution of structural diversity of trichothecenes, a family of toxins produced by plant pathogenic and entomopathogenic fungi.</title>
        <authorList>
            <person name="Proctor R.H."/>
            <person name="McCormick S.P."/>
            <person name="Kim H.S."/>
            <person name="Cardoza R.E."/>
            <person name="Stanley A.M."/>
            <person name="Lindo L."/>
            <person name="Kelly A."/>
            <person name="Brown D.W."/>
            <person name="Lee T."/>
            <person name="Vaughan M.M."/>
            <person name="Alexander N.J."/>
            <person name="Busman M."/>
            <person name="Gutierrez S."/>
        </authorList>
    </citation>
    <scope>NUCLEOTIDE SEQUENCE [LARGE SCALE GENOMIC DNA]</scope>
    <source>
        <strain evidence="3 4">NRRL 3299</strain>
    </source>
</reference>
<proteinExistence type="inferred from homology"/>
<name>A0A395RNI3_FUSSP</name>
<evidence type="ECO:0000256" key="1">
    <source>
        <dbReference type="ARBA" id="ARBA00038158"/>
    </source>
</evidence>
<comment type="caution">
    <text evidence="3">The sequence shown here is derived from an EMBL/GenBank/DDBJ whole genome shotgun (WGS) entry which is preliminary data.</text>
</comment>
<dbReference type="STRING" id="5514.A0A395RNI3"/>
<accession>A0A395RNI3</accession>
<feature type="compositionally biased region" description="Low complexity" evidence="2">
    <location>
        <begin position="21"/>
        <end position="33"/>
    </location>
</feature>
<keyword evidence="4" id="KW-1185">Reference proteome</keyword>
<evidence type="ECO:0000256" key="2">
    <source>
        <dbReference type="SAM" id="MobiDB-lite"/>
    </source>
</evidence>
<dbReference type="GO" id="GO:0008168">
    <property type="term" value="F:methyltransferase activity"/>
    <property type="evidence" value="ECO:0007669"/>
    <property type="project" value="TreeGrafter"/>
</dbReference>
<dbReference type="CDD" id="cd02440">
    <property type="entry name" value="AdoMet_MTases"/>
    <property type="match status" value="1"/>
</dbReference>
<dbReference type="Gene3D" id="3.40.50.150">
    <property type="entry name" value="Vaccinia Virus protein VP39"/>
    <property type="match status" value="1"/>
</dbReference>